<dbReference type="GO" id="GO:0006457">
    <property type="term" value="P:protein folding"/>
    <property type="evidence" value="ECO:0000318"/>
    <property type="project" value="GO_Central"/>
</dbReference>
<accession>A7RFJ9</accession>
<dbReference type="FunFam" id="3.30.420.40:FF:000171">
    <property type="entry name" value="Heat shock 70 kDa protein 4"/>
    <property type="match status" value="1"/>
</dbReference>
<dbReference type="InterPro" id="IPR043129">
    <property type="entry name" value="ATPase_NBD"/>
</dbReference>
<dbReference type="GO" id="GO:0000774">
    <property type="term" value="F:adenyl-nucleotide exchange factor activity"/>
    <property type="evidence" value="ECO:0000318"/>
    <property type="project" value="GO_Central"/>
</dbReference>
<keyword evidence="6" id="KW-1185">Reference proteome</keyword>
<dbReference type="STRING" id="45351.A7RFJ9"/>
<proteinExistence type="inferred from homology"/>
<keyword evidence="3" id="KW-0067">ATP-binding</keyword>
<dbReference type="InterPro" id="IPR029048">
    <property type="entry name" value="HSP70_C_sf"/>
</dbReference>
<dbReference type="PANTHER" id="PTHR45639:SF4">
    <property type="entry name" value="HSC70CB, ISOFORM G"/>
    <property type="match status" value="1"/>
</dbReference>
<dbReference type="Gene3D" id="3.30.30.30">
    <property type="match status" value="1"/>
</dbReference>
<dbReference type="PANTHER" id="PTHR45639">
    <property type="entry name" value="HSC70CB, ISOFORM G-RELATED"/>
    <property type="match status" value="1"/>
</dbReference>
<dbReference type="eggNOG" id="KOG0103">
    <property type="taxonomic scope" value="Eukaryota"/>
</dbReference>
<dbReference type="PhylomeDB" id="A7RFJ9"/>
<dbReference type="GO" id="GO:0005634">
    <property type="term" value="C:nucleus"/>
    <property type="evidence" value="ECO:0000318"/>
    <property type="project" value="GO_Central"/>
</dbReference>
<dbReference type="KEGG" id="nve:5522028"/>
<dbReference type="PROSITE" id="PS01036">
    <property type="entry name" value="HSP70_3"/>
    <property type="match status" value="1"/>
</dbReference>
<dbReference type="GO" id="GO:0005829">
    <property type="term" value="C:cytosol"/>
    <property type="evidence" value="ECO:0000318"/>
    <property type="project" value="GO_Central"/>
</dbReference>
<sequence length="843" mass="94556">MSVVGFDVGNQSCYIAVARGGGIETVANEFSDRCTPSFVSLGDKQRLIGTSGKNQMISNLKNTISQFKRFIGRKFSDPAVQKEIPHLPYKVVELPNDSIGIQVQYLGKQEVFSPEQVMAMLFTRLKTTAEIALKTKVTDCVISVPSYYTDRQRRCMLDASATAGLNCLRLMNDTTAVSLAYGIYKQDLPTDKPRNVVFVDIGHSSLQVCITAFLKGQLKVLSTAVEPNLGGRDFDYVLVEHFAQEFKTKYKIDVHSSIKAKIKLGAECEKLKKLMSANTSEIPINIECFMEDKDVHGRMKRAQFEELAADLLKLVEAPLRSALAQSGLKNEEIDSVEIVGGSTRIPAIKDIIKNVFGKELMTTMNADEAVARGCALQCAMLSPTFRVREFSVNDITPYPIVLTWKSQCEEDIGEMELFAANHSFPLSKMLTFYRREPFELEAHYGRDVHLPIKDGFIGKYSVKNVVPTADGDVSKVKVKIRMDVHGIFNVAGASLVEKVKEAEPEAMETAPVEGEKKDAPDAPAPDAPAPDANATNDATTNNTEDQQQQPMDTEENKAENKEENEKKADAPKNKKKKQVVKNIDLPIEAVVPSLTKTEMNLAVEMENKMIMQDRLEKDKSDAKNSVEEYVYEMRDKVYSLYEKFIEEQDRDKFVLLLDDAESWIYEEGEDQSIKVYQDKLASLKKIGDPIVKRFMESTARPAAFEALGKSIQQIRKVLGQIEQKDEKYDHLAEEDVKKVVKMTKEKEDWFNKKCNEQAKVPDTKDPVVLAVSILAEKQQLENTCLPILNKPKPTKKPEPPPKEEDKKTEDAGAKKDGETVENAEKMDDEAPQEQNKPQDMDVD</sequence>
<evidence type="ECO:0000256" key="4">
    <source>
        <dbReference type="SAM" id="MobiDB-lite"/>
    </source>
</evidence>
<evidence type="ECO:0000256" key="2">
    <source>
        <dbReference type="ARBA" id="ARBA00022741"/>
    </source>
</evidence>
<feature type="region of interest" description="Disordered" evidence="4">
    <location>
        <begin position="783"/>
        <end position="843"/>
    </location>
</feature>
<feature type="compositionally biased region" description="Basic and acidic residues" evidence="4">
    <location>
        <begin position="795"/>
        <end position="825"/>
    </location>
</feature>
<dbReference type="OMA" id="WEQSPEI"/>
<dbReference type="InterPro" id="IPR018181">
    <property type="entry name" value="Heat_shock_70_CS"/>
</dbReference>
<dbReference type="Proteomes" id="UP000001593">
    <property type="component" value="Unassembled WGS sequence"/>
</dbReference>
<dbReference type="PRINTS" id="PR00301">
    <property type="entry name" value="HEATSHOCK70"/>
</dbReference>
<dbReference type="Pfam" id="PF00012">
    <property type="entry name" value="HSP70"/>
    <property type="match status" value="1"/>
</dbReference>
<dbReference type="GO" id="GO:0005524">
    <property type="term" value="F:ATP binding"/>
    <property type="evidence" value="ECO:0007669"/>
    <property type="project" value="UniProtKB-KW"/>
</dbReference>
<evidence type="ECO:0000313" key="5">
    <source>
        <dbReference type="EMBL" id="EDO49736.1"/>
    </source>
</evidence>
<dbReference type="Gene3D" id="3.90.640.10">
    <property type="entry name" value="Actin, Chain A, domain 4"/>
    <property type="match status" value="1"/>
</dbReference>
<dbReference type="FunCoup" id="A7RFJ9">
    <property type="interactions" value="1033"/>
</dbReference>
<reference evidence="5 6" key="1">
    <citation type="journal article" date="2007" name="Science">
        <title>Sea anemone genome reveals ancestral eumetazoan gene repertoire and genomic organization.</title>
        <authorList>
            <person name="Putnam N.H."/>
            <person name="Srivastava M."/>
            <person name="Hellsten U."/>
            <person name="Dirks B."/>
            <person name="Chapman J."/>
            <person name="Salamov A."/>
            <person name="Terry A."/>
            <person name="Shapiro H."/>
            <person name="Lindquist E."/>
            <person name="Kapitonov V.V."/>
            <person name="Jurka J."/>
            <person name="Genikhovich G."/>
            <person name="Grigoriev I.V."/>
            <person name="Lucas S.M."/>
            <person name="Steele R.E."/>
            <person name="Finnerty J.R."/>
            <person name="Technau U."/>
            <person name="Martindale M.Q."/>
            <person name="Rokhsar D.S."/>
        </authorList>
    </citation>
    <scope>NUCLEOTIDE SEQUENCE [LARGE SCALE GENOMIC DNA]</scope>
    <source>
        <strain evidence="6">CH2 X CH6</strain>
    </source>
</reference>
<dbReference type="Gene3D" id="3.30.420.40">
    <property type="match status" value="2"/>
</dbReference>
<dbReference type="CDD" id="cd10228">
    <property type="entry name" value="ASKHA_NBD_HSP70_HSPA4_like"/>
    <property type="match status" value="1"/>
</dbReference>
<dbReference type="HOGENOM" id="CLU_005965_5_1_1"/>
<evidence type="ECO:0000313" key="6">
    <source>
        <dbReference type="Proteomes" id="UP000001593"/>
    </source>
</evidence>
<dbReference type="SUPFAM" id="SSF100920">
    <property type="entry name" value="Heat shock protein 70kD (HSP70), peptide-binding domain"/>
    <property type="match status" value="1"/>
</dbReference>
<dbReference type="AlphaFoldDB" id="A7RFJ9"/>
<feature type="compositionally biased region" description="Basic and acidic residues" evidence="4">
    <location>
        <begin position="554"/>
        <end position="572"/>
    </location>
</feature>
<dbReference type="FunFam" id="3.30.30.30:FF:000002">
    <property type="entry name" value="Heat shock 70 kDa protein 4"/>
    <property type="match status" value="1"/>
</dbReference>
<feature type="compositionally biased region" description="Low complexity" evidence="4">
    <location>
        <begin position="529"/>
        <end position="543"/>
    </location>
</feature>
<gene>
    <name evidence="5" type="ORF">NEMVEDRAFT_v1g233881</name>
</gene>
<dbReference type="Gene3D" id="1.20.1270.10">
    <property type="match status" value="1"/>
</dbReference>
<dbReference type="FunFam" id="1.20.1270.10:FF:000002">
    <property type="entry name" value="Heat shock 70 kDa protein 4"/>
    <property type="match status" value="1"/>
</dbReference>
<protein>
    <submittedName>
        <fullName evidence="5">Uncharacterized protein</fullName>
    </submittedName>
</protein>
<dbReference type="EMBL" id="DS469508">
    <property type="protein sequence ID" value="EDO49736.1"/>
    <property type="molecule type" value="Genomic_DNA"/>
</dbReference>
<evidence type="ECO:0000256" key="3">
    <source>
        <dbReference type="ARBA" id="ARBA00022840"/>
    </source>
</evidence>
<keyword evidence="2" id="KW-0547">Nucleotide-binding</keyword>
<dbReference type="InterPro" id="IPR029047">
    <property type="entry name" value="HSP70_peptide-bd_sf"/>
</dbReference>
<comment type="similarity">
    <text evidence="1">Belongs to the heat shock protein 70 family.</text>
</comment>
<dbReference type="FunFam" id="3.30.420.40:FF:000495">
    <property type="entry name" value="Heat shock protein 4b"/>
    <property type="match status" value="1"/>
</dbReference>
<feature type="region of interest" description="Disordered" evidence="4">
    <location>
        <begin position="502"/>
        <end position="577"/>
    </location>
</feature>
<dbReference type="Gene3D" id="2.60.34.10">
    <property type="entry name" value="Substrate Binding Domain Of DNAk, Chain A, domain 1"/>
    <property type="match status" value="1"/>
</dbReference>
<dbReference type="InterPro" id="IPR013126">
    <property type="entry name" value="Hsp_70_fam"/>
</dbReference>
<dbReference type="FunFam" id="3.90.640.10:FF:000004">
    <property type="entry name" value="Heat shock 70 kDa protein 4"/>
    <property type="match status" value="1"/>
</dbReference>
<dbReference type="InParanoid" id="A7RFJ9"/>
<dbReference type="OrthoDB" id="434160at2759"/>
<dbReference type="GO" id="GO:0140662">
    <property type="term" value="F:ATP-dependent protein folding chaperone"/>
    <property type="evidence" value="ECO:0007669"/>
    <property type="project" value="InterPro"/>
</dbReference>
<name>A7RFJ9_NEMVE</name>
<dbReference type="SUPFAM" id="SSF100934">
    <property type="entry name" value="Heat shock protein 70kD (HSP70), C-terminal subdomain"/>
    <property type="match status" value="2"/>
</dbReference>
<organism evidence="5 6">
    <name type="scientific">Nematostella vectensis</name>
    <name type="common">Starlet sea anemone</name>
    <dbReference type="NCBI Taxonomy" id="45351"/>
    <lineage>
        <taxon>Eukaryota</taxon>
        <taxon>Metazoa</taxon>
        <taxon>Cnidaria</taxon>
        <taxon>Anthozoa</taxon>
        <taxon>Hexacorallia</taxon>
        <taxon>Actiniaria</taxon>
        <taxon>Edwardsiidae</taxon>
        <taxon>Nematostella</taxon>
    </lineage>
</organism>
<dbReference type="SUPFAM" id="SSF53067">
    <property type="entry name" value="Actin-like ATPase domain"/>
    <property type="match status" value="2"/>
</dbReference>
<evidence type="ECO:0000256" key="1">
    <source>
        <dbReference type="ARBA" id="ARBA00007381"/>
    </source>
</evidence>